<evidence type="ECO:0000256" key="3">
    <source>
        <dbReference type="ARBA" id="ARBA00023295"/>
    </source>
</evidence>
<dbReference type="InterPro" id="IPR013148">
    <property type="entry name" value="Glyco_hydro_32_N"/>
</dbReference>
<dbReference type="Gene3D" id="2.60.120.560">
    <property type="entry name" value="Exo-inulinase, domain 1"/>
    <property type="match status" value="5"/>
</dbReference>
<dbReference type="InterPro" id="IPR023296">
    <property type="entry name" value="Glyco_hydro_beta-prop_sf"/>
</dbReference>
<dbReference type="InterPro" id="IPR013189">
    <property type="entry name" value="Glyco_hydro_32_C"/>
</dbReference>
<dbReference type="SUPFAM" id="SSF49899">
    <property type="entry name" value="Concanavalin A-like lectins/glucanases"/>
    <property type="match status" value="1"/>
</dbReference>
<dbReference type="InterPro" id="IPR013320">
    <property type="entry name" value="ConA-like_dom_sf"/>
</dbReference>
<dbReference type="Pfam" id="PF08244">
    <property type="entry name" value="Glyco_hydro_32C"/>
    <property type="match status" value="1"/>
</dbReference>
<organism evidence="6 7">
    <name type="scientific">Arthrobacter cupressi</name>
    <dbReference type="NCBI Taxonomy" id="1045773"/>
    <lineage>
        <taxon>Bacteria</taxon>
        <taxon>Bacillati</taxon>
        <taxon>Actinomycetota</taxon>
        <taxon>Actinomycetes</taxon>
        <taxon>Micrococcales</taxon>
        <taxon>Micrococcaceae</taxon>
        <taxon>Arthrobacter</taxon>
    </lineage>
</organism>
<keyword evidence="3" id="KW-0326">Glycosidase</keyword>
<keyword evidence="7" id="KW-1185">Reference proteome</keyword>
<dbReference type="OrthoDB" id="9776657at2"/>
<evidence type="ECO:0000259" key="4">
    <source>
        <dbReference type="Pfam" id="PF00251"/>
    </source>
</evidence>
<dbReference type="SMART" id="SM00640">
    <property type="entry name" value="Glyco_32"/>
    <property type="match status" value="1"/>
</dbReference>
<evidence type="ECO:0000313" key="6">
    <source>
        <dbReference type="EMBL" id="SDJ14573.1"/>
    </source>
</evidence>
<dbReference type="Proteomes" id="UP000182130">
    <property type="component" value="Unassembled WGS sequence"/>
</dbReference>
<evidence type="ECO:0000313" key="7">
    <source>
        <dbReference type="Proteomes" id="UP000182130"/>
    </source>
</evidence>
<dbReference type="AlphaFoldDB" id="A0A1G8RCI5"/>
<accession>A0A1G8RCI5</accession>
<sequence>MHKRIVAGLTAAVLGVGFAGTGAAVPAVALGPGPVTLNSTTSAMPDAVGVSGSWTRTAQGGYTAVAQSGQNAAAISEQLVAGTARYTAGVKVDAGTPFGVGALVFRATPDAAAGYAATIDPNLDRVRLFDLATGQDITTPASVPLNTGQNYTVDVHVDGPRIYVSVDGVERIDATDHRYNSGHVGLHAYNGTVAFGTPGVRNIDANVDGWSVSSASAWQATANGFRGAAPADTNVRAVATGQSPADVDFTTDIQLTSTYGVGAVLFRSNAAGTSGYAAEVDPNAGRLRLYRVSDNATLGTFATAITLNKVYRLRVTATGTQLAVYWQTDFLDPNGAMPSITATDSSVGSGNVGLLSYNGTAVFQGMTLRGFETPLQGWRVGSGSWEPDARGLRGTASSGAAVRFVPAVASDVVASLDLNVTSPATASLVVRSNADGSGGTELRIDPGAGTAKLYNRATGALLLSGTLPGGSFTAAQQTSLSPFNRVQLTLQGSTSTVLVNGTAVLNGNAGTASGTGAALLVAGGSGTFQNVRVDPVEEYMNGLYQPGYHYSQNSGSSSDPNGLVYFAGEYHLFHQDRGRWAHAVSTDLIHWKQLPIALPRLASGESWSGSAVVDASNSSGLFNGLPGGGLVAFFTSFNHDAPNGNQSVRAAYSSDKGRSWRLVQEAPVVQNPGGANGGWDFRDPKVSWDAVAGKWVMVVAAGDHIRFYTSTNMVSWTFASSFGYGDWVRGGVFECPDFFSMPVEGQPGTSRWVLYWSTGAVRATNGSAAQYVTGTWNGSSFTPDTPATQVLEADHGRDYYAAMSFFGAPDGRRIMIGWMSNWDYAFSPPTGRWNGQLSIPRELKLVDIAGSGLRLTQAPVVEEESLRSSTWQASDITVTPLSANPLAAASGRSFELEAEVGLPSTGGASSFAFGLRKGSGSTGAQETSVRFDAGAGTLTLDRGISGREDFTRYFAGTAADNSSAPWSSTVVGSERRVKLRVLVDASSVEAFGGDGTASISSLVFPDPSSTGLSFTATGGTARLVSVKVHQLSDTARLTSAPPSAPLPTASGTARHNLGAYSVVPGGRWESTGAGLAGTFDKDSTAMSPGSFTDVRVQATVRFSGEPFAGAMRNRNLAPEHGYGGAGSVLLRSSADGSSAYYVNLDPNLREVRVFVLVNGVFNPSTGILAKVPLALSQGVSYQLDAAVQGNRITVSVDGAQLIDLTDAQFSSGKVGVNVFDGRAAYQDLVVTAL</sequence>
<proteinExistence type="inferred from homology"/>
<dbReference type="Pfam" id="PF00251">
    <property type="entry name" value="Glyco_hydro_32N"/>
    <property type="match status" value="1"/>
</dbReference>
<evidence type="ECO:0000256" key="2">
    <source>
        <dbReference type="ARBA" id="ARBA00022801"/>
    </source>
</evidence>
<dbReference type="CDD" id="cd18622">
    <property type="entry name" value="GH32_Inu-like"/>
    <property type="match status" value="1"/>
</dbReference>
<dbReference type="PANTHER" id="PTHR42800">
    <property type="entry name" value="EXOINULINASE INUD (AFU_ORTHOLOGUE AFUA_5G00480)"/>
    <property type="match status" value="1"/>
</dbReference>
<gene>
    <name evidence="6" type="ORF">SAMN05216555_107159</name>
</gene>
<dbReference type="RefSeq" id="WP_074588984.1">
    <property type="nucleotide sequence ID" value="NZ_FNEI01000007.1"/>
</dbReference>
<dbReference type="GO" id="GO:0004575">
    <property type="term" value="F:sucrose alpha-glucosidase activity"/>
    <property type="evidence" value="ECO:0007669"/>
    <property type="project" value="TreeGrafter"/>
</dbReference>
<dbReference type="GO" id="GO:0005987">
    <property type="term" value="P:sucrose catabolic process"/>
    <property type="evidence" value="ECO:0007669"/>
    <property type="project" value="TreeGrafter"/>
</dbReference>
<dbReference type="Gene3D" id="2.115.10.20">
    <property type="entry name" value="Glycosyl hydrolase domain, family 43"/>
    <property type="match status" value="1"/>
</dbReference>
<dbReference type="STRING" id="1045773.SAMN05216555_107159"/>
<reference evidence="7" key="1">
    <citation type="submission" date="2016-10" db="EMBL/GenBank/DDBJ databases">
        <authorList>
            <person name="Varghese N."/>
            <person name="Submissions S."/>
        </authorList>
    </citation>
    <scope>NUCLEOTIDE SEQUENCE [LARGE SCALE GENOMIC DNA]</scope>
    <source>
        <strain evidence="7">CGMCC 1.10783</strain>
    </source>
</reference>
<name>A0A1G8RCI5_9MICC</name>
<feature type="domain" description="Glycosyl hydrolase family 32 N-terminal" evidence="4">
    <location>
        <begin position="549"/>
        <end position="859"/>
    </location>
</feature>
<evidence type="ECO:0000256" key="1">
    <source>
        <dbReference type="ARBA" id="ARBA00009902"/>
    </source>
</evidence>
<dbReference type="PANTHER" id="PTHR42800:SF1">
    <property type="entry name" value="EXOINULINASE INUD (AFU_ORTHOLOGUE AFUA_5G00480)"/>
    <property type="match status" value="1"/>
</dbReference>
<comment type="similarity">
    <text evidence="1">Belongs to the glycosyl hydrolase 32 family.</text>
</comment>
<dbReference type="GO" id="GO:0005737">
    <property type="term" value="C:cytoplasm"/>
    <property type="evidence" value="ECO:0007669"/>
    <property type="project" value="TreeGrafter"/>
</dbReference>
<protein>
    <submittedName>
        <fullName evidence="6">Levanbiose-producing levanase</fullName>
    </submittedName>
</protein>
<keyword evidence="2" id="KW-0378">Hydrolase</keyword>
<dbReference type="EMBL" id="FNEI01000007">
    <property type="protein sequence ID" value="SDJ14573.1"/>
    <property type="molecule type" value="Genomic_DNA"/>
</dbReference>
<feature type="domain" description="Glycosyl hydrolase family 32 C-terminal" evidence="5">
    <location>
        <begin position="864"/>
        <end position="1029"/>
    </location>
</feature>
<dbReference type="SUPFAM" id="SSF75005">
    <property type="entry name" value="Arabinanase/levansucrase/invertase"/>
    <property type="match status" value="1"/>
</dbReference>
<dbReference type="InterPro" id="IPR001362">
    <property type="entry name" value="Glyco_hydro_32"/>
</dbReference>
<evidence type="ECO:0000259" key="5">
    <source>
        <dbReference type="Pfam" id="PF08244"/>
    </source>
</evidence>